<dbReference type="Proteomes" id="UP000253934">
    <property type="component" value="Unassembled WGS sequence"/>
</dbReference>
<comment type="caution">
    <text evidence="1">The sequence shown here is derived from an EMBL/GenBank/DDBJ whole genome shotgun (WGS) entry which is preliminary data.</text>
</comment>
<proteinExistence type="predicted"/>
<evidence type="ECO:0000313" key="2">
    <source>
        <dbReference type="Proteomes" id="UP000253934"/>
    </source>
</evidence>
<name>A0A369KQG1_9BACT</name>
<evidence type="ECO:0000313" key="1">
    <source>
        <dbReference type="EMBL" id="RDB35107.1"/>
    </source>
</evidence>
<accession>A0A369KQG1</accession>
<organism evidence="1 2">
    <name type="scientific">Spirobacillus cienkowskii</name>
    <dbReference type="NCBI Taxonomy" id="495820"/>
    <lineage>
        <taxon>Bacteria</taxon>
        <taxon>Pseudomonadati</taxon>
        <taxon>Bdellovibrionota</taxon>
        <taxon>Oligoflexia</taxon>
        <taxon>Silvanigrellales</taxon>
        <taxon>Spirobacillus</taxon>
    </lineage>
</organism>
<reference evidence="1" key="1">
    <citation type="submission" date="2018-04" db="EMBL/GenBank/DDBJ databases">
        <title>Draft genome sequence of the Candidatus Spirobacillus cienkowskii, a pathogen of freshwater Daphnia species, reconstructed from hemolymph metagenomic reads.</title>
        <authorList>
            <person name="Bresciani L."/>
            <person name="Lemos L.N."/>
            <person name="Wale N."/>
            <person name="Lin J.Y."/>
            <person name="Fernandes G.R."/>
            <person name="Duffy M.A."/>
            <person name="Rodrigues J.M."/>
        </authorList>
    </citation>
    <scope>NUCLEOTIDE SEQUENCE [LARGE SCALE GENOMIC DNA]</scope>
    <source>
        <strain evidence="1">Binning01</strain>
    </source>
</reference>
<protein>
    <submittedName>
        <fullName evidence="1">Uncharacterized protein</fullName>
    </submittedName>
</protein>
<gene>
    <name evidence="1" type="ORF">DCC88_11910</name>
</gene>
<sequence>MYSWLPKEVAKISREILKNILKKHSGFIYINSYRAPKKKLYTKKQFLDLYIKNCFSLNIKFQLNMTPICFNKIFQLLENYEYVANFYLLQRLIIIEQIKELISKKFDENYEKSISKEKKEFSILRNLYQTLLEEEQEIMLFIITKKK</sequence>
<dbReference type="AlphaFoldDB" id="A0A369KQG1"/>
<keyword evidence="2" id="KW-1185">Reference proteome</keyword>
<dbReference type="EMBL" id="QOVW01000105">
    <property type="protein sequence ID" value="RDB35107.1"/>
    <property type="molecule type" value="Genomic_DNA"/>
</dbReference>